<dbReference type="Pfam" id="PF00551">
    <property type="entry name" value="Formyl_trans_N"/>
    <property type="match status" value="1"/>
</dbReference>
<sequence length="446" mass="49809">MKYFVSLPVLRVFQSPCSNFILNVALQLTLSSGKICTSAVFSNSSLNLTLPDASRISKADYSCKSKKKKLEAPWRILFFGTDEFSVKSLHLLSAKYQTHTLISKLEVVSSEKGKHSPVIKFAKDEKLVLHHWPVDPDIIKDNYDIGIVVSFGHLIPSKIIDAFPLGMINVHGSILPRWRGAAPIVHAILSGDHETGISIIRIRPKHFDRGEIVRQYRCPISPHDTAGELHTRLAEVGGQLLLECVRDMPRCVLNAPAQPEEGATYAKKIDASYSLIDWNNMSSVQVYNLHRALGHVYPLLTQWNGVKVKLHNITLDTSHQCRREQSMNNADQRNKQSDDGTQSTQHLSSALSFLSGAQSTTPTKRTAVETERTSGEPGLVTFDKENKVIRIKCIDGKSVLCSQITVSGKKKMSAVDFSNGFICKVKNEKERRFVNLDKQFMSVEKS</sequence>
<dbReference type="Gene3D" id="3.40.50.12230">
    <property type="match status" value="1"/>
</dbReference>
<dbReference type="InterPro" id="IPR005793">
    <property type="entry name" value="Formyl_trans_C"/>
</dbReference>
<dbReference type="SUPFAM" id="SSF53328">
    <property type="entry name" value="Formyltransferase"/>
    <property type="match status" value="1"/>
</dbReference>
<dbReference type="Pfam" id="PF02911">
    <property type="entry name" value="Formyl_trans_C"/>
    <property type="match status" value="1"/>
</dbReference>
<dbReference type="InterPro" id="IPR036477">
    <property type="entry name" value="Formyl_transf_N_sf"/>
</dbReference>
<evidence type="ECO:0000256" key="1">
    <source>
        <dbReference type="ARBA" id="ARBA00010699"/>
    </source>
</evidence>
<accession>A0A8D8QP84</accession>
<organism evidence="8">
    <name type="scientific">Cacopsylla melanoneura</name>
    <dbReference type="NCBI Taxonomy" id="428564"/>
    <lineage>
        <taxon>Eukaryota</taxon>
        <taxon>Metazoa</taxon>
        <taxon>Ecdysozoa</taxon>
        <taxon>Arthropoda</taxon>
        <taxon>Hexapoda</taxon>
        <taxon>Insecta</taxon>
        <taxon>Pterygota</taxon>
        <taxon>Neoptera</taxon>
        <taxon>Paraneoptera</taxon>
        <taxon>Hemiptera</taxon>
        <taxon>Sternorrhyncha</taxon>
        <taxon>Psylloidea</taxon>
        <taxon>Psyllidae</taxon>
        <taxon>Psyllinae</taxon>
        <taxon>Cacopsylla</taxon>
    </lineage>
</organism>
<name>A0A8D8QP84_9HEMI</name>
<proteinExistence type="inferred from homology"/>
<dbReference type="EC" id="2.1.2.9" evidence="2"/>
<feature type="domain" description="Formyl transferase C-terminal" evidence="7">
    <location>
        <begin position="268"/>
        <end position="321"/>
    </location>
</feature>
<evidence type="ECO:0000256" key="2">
    <source>
        <dbReference type="ARBA" id="ARBA00012261"/>
    </source>
</evidence>
<evidence type="ECO:0000259" key="6">
    <source>
        <dbReference type="Pfam" id="PF00551"/>
    </source>
</evidence>
<dbReference type="GO" id="GO:0005739">
    <property type="term" value="C:mitochondrion"/>
    <property type="evidence" value="ECO:0007669"/>
    <property type="project" value="TreeGrafter"/>
</dbReference>
<evidence type="ECO:0000259" key="7">
    <source>
        <dbReference type="Pfam" id="PF02911"/>
    </source>
</evidence>
<feature type="region of interest" description="Disordered" evidence="5">
    <location>
        <begin position="356"/>
        <end position="379"/>
    </location>
</feature>
<dbReference type="PANTHER" id="PTHR11138:SF5">
    <property type="entry name" value="METHIONYL-TRNA FORMYLTRANSFERASE, MITOCHONDRIAL"/>
    <property type="match status" value="1"/>
</dbReference>
<keyword evidence="3 8" id="KW-0808">Transferase</keyword>
<dbReference type="EMBL" id="HBUF01090647">
    <property type="protein sequence ID" value="CAG6635646.1"/>
    <property type="molecule type" value="Transcribed_RNA"/>
</dbReference>
<evidence type="ECO:0000256" key="3">
    <source>
        <dbReference type="ARBA" id="ARBA00022679"/>
    </source>
</evidence>
<dbReference type="CDD" id="cd08646">
    <property type="entry name" value="FMT_core_Met-tRNA-FMT_N"/>
    <property type="match status" value="1"/>
</dbReference>
<evidence type="ECO:0000313" key="8">
    <source>
        <dbReference type="EMBL" id="CAG6635646.1"/>
    </source>
</evidence>
<dbReference type="PANTHER" id="PTHR11138">
    <property type="entry name" value="METHIONYL-TRNA FORMYLTRANSFERASE"/>
    <property type="match status" value="1"/>
</dbReference>
<evidence type="ECO:0000256" key="5">
    <source>
        <dbReference type="SAM" id="MobiDB-lite"/>
    </source>
</evidence>
<feature type="domain" description="Formyl transferase N-terminal" evidence="6">
    <location>
        <begin position="135"/>
        <end position="244"/>
    </location>
</feature>
<reference evidence="8" key="1">
    <citation type="submission" date="2021-05" db="EMBL/GenBank/DDBJ databases">
        <authorList>
            <person name="Alioto T."/>
            <person name="Alioto T."/>
            <person name="Gomez Garrido J."/>
        </authorList>
    </citation>
    <scope>NUCLEOTIDE SEQUENCE</scope>
</reference>
<dbReference type="AlphaFoldDB" id="A0A8D8QP84"/>
<dbReference type="InterPro" id="IPR002376">
    <property type="entry name" value="Formyl_transf_N"/>
</dbReference>
<feature type="region of interest" description="Disordered" evidence="5">
    <location>
        <begin position="321"/>
        <end position="343"/>
    </location>
</feature>
<dbReference type="InterPro" id="IPR041711">
    <property type="entry name" value="Met-tRNA-FMT_N"/>
</dbReference>
<evidence type="ECO:0000256" key="4">
    <source>
        <dbReference type="ARBA" id="ARBA00022917"/>
    </source>
</evidence>
<comment type="similarity">
    <text evidence="1">Belongs to the Fmt family.</text>
</comment>
<dbReference type="GO" id="GO:0004479">
    <property type="term" value="F:methionyl-tRNA formyltransferase activity"/>
    <property type="evidence" value="ECO:0007669"/>
    <property type="project" value="UniProtKB-EC"/>
</dbReference>
<keyword evidence="4" id="KW-0648">Protein biosynthesis</keyword>
<protein>
    <recommendedName>
        <fullName evidence="2">methionyl-tRNA formyltransferase</fullName>
        <ecNumber evidence="2">2.1.2.9</ecNumber>
    </recommendedName>
</protein>